<dbReference type="EMBL" id="LGTC01000001">
    <property type="protein sequence ID" value="KNY29033.1"/>
    <property type="molecule type" value="Genomic_DNA"/>
</dbReference>
<dbReference type="RefSeq" id="WP_036937270.1">
    <property type="nucleotide sequence ID" value="NZ_JQKC01000005.1"/>
</dbReference>
<dbReference type="eggNOG" id="COG5276">
    <property type="taxonomic scope" value="Bacteria"/>
</dbReference>
<dbReference type="Proteomes" id="UP000036923">
    <property type="component" value="Unassembled WGS sequence"/>
</dbReference>
<proteinExistence type="predicted"/>
<evidence type="ECO:0000313" key="2">
    <source>
        <dbReference type="Proteomes" id="UP000036923"/>
    </source>
</evidence>
<dbReference type="AlphaFoldDB" id="A0A0L6JT90"/>
<keyword evidence="2" id="KW-1185">Reference proteome</keyword>
<evidence type="ECO:0008006" key="3">
    <source>
        <dbReference type="Google" id="ProtNLM"/>
    </source>
</evidence>
<organism evidence="1 2">
    <name type="scientific">Pseudobacteroides cellulosolvens ATCC 35603 = DSM 2933</name>
    <dbReference type="NCBI Taxonomy" id="398512"/>
    <lineage>
        <taxon>Bacteria</taxon>
        <taxon>Bacillati</taxon>
        <taxon>Bacillota</taxon>
        <taxon>Clostridia</taxon>
        <taxon>Eubacteriales</taxon>
        <taxon>Oscillospiraceae</taxon>
        <taxon>Pseudobacteroides</taxon>
    </lineage>
</organism>
<accession>A0A0L6JT90</accession>
<evidence type="ECO:0000313" key="1">
    <source>
        <dbReference type="EMBL" id="KNY29033.1"/>
    </source>
</evidence>
<name>A0A0L6JT90_9FIRM</name>
<gene>
    <name evidence="1" type="ORF">Bccel_4307</name>
</gene>
<dbReference type="STRING" id="398512.Bccel_4307"/>
<comment type="caution">
    <text evidence="1">The sequence shown here is derived from an EMBL/GenBank/DDBJ whole genome shotgun (WGS) entry which is preliminary data.</text>
</comment>
<dbReference type="Gene3D" id="6.10.140.1630">
    <property type="match status" value="1"/>
</dbReference>
<protein>
    <recommendedName>
        <fullName evidence="3">Head fiber protein</fullName>
    </recommendedName>
</protein>
<reference evidence="2" key="1">
    <citation type="submission" date="2015-07" db="EMBL/GenBank/DDBJ databases">
        <title>Near-Complete Genome Sequence of the Cellulolytic Bacterium Bacteroides (Pseudobacteroides) cellulosolvens ATCC 35603.</title>
        <authorList>
            <person name="Dassa B."/>
            <person name="Utturkar S.M."/>
            <person name="Klingeman D.M."/>
            <person name="Hurt R.A."/>
            <person name="Keller M."/>
            <person name="Xu J."/>
            <person name="Reddy Y.H.K."/>
            <person name="Borovok I."/>
            <person name="Grinberg I.R."/>
            <person name="Lamed R."/>
            <person name="Zhivin O."/>
            <person name="Bayer E.A."/>
            <person name="Brown S.D."/>
        </authorList>
    </citation>
    <scope>NUCLEOTIDE SEQUENCE [LARGE SCALE GENOMIC DNA]</scope>
    <source>
        <strain evidence="2">DSM 2933</strain>
    </source>
</reference>
<sequence length="74" mass="7899">MNITKNYHKDGGDVFVVGGEIRVVDDGKVTFDGIELKPAANQTNSTASTIADLKTDFNALLSKLKAAGLMLDDE</sequence>